<evidence type="ECO:0000313" key="2">
    <source>
        <dbReference type="EMBL" id="OUD13075.1"/>
    </source>
</evidence>
<feature type="domain" description="DUF83" evidence="1">
    <location>
        <begin position="20"/>
        <end position="177"/>
    </location>
</feature>
<evidence type="ECO:0000313" key="3">
    <source>
        <dbReference type="Proteomes" id="UP000194798"/>
    </source>
</evidence>
<dbReference type="Gene3D" id="3.90.320.10">
    <property type="match status" value="1"/>
</dbReference>
<dbReference type="PANTHER" id="PTHR37168">
    <property type="entry name" value="CRISPR-ASSOCIATED EXONUCLEASE CAS4"/>
    <property type="match status" value="1"/>
</dbReference>
<proteinExistence type="predicted"/>
<dbReference type="Proteomes" id="UP000194798">
    <property type="component" value="Unassembled WGS sequence"/>
</dbReference>
<dbReference type="InterPro" id="IPR022765">
    <property type="entry name" value="Dna2/Cas4_DUF83"/>
</dbReference>
<dbReference type="PANTHER" id="PTHR37168:SF1">
    <property type="entry name" value="CRISPR-ASSOCIATED EXONUCLEASE CAS4"/>
    <property type="match status" value="1"/>
</dbReference>
<dbReference type="InterPro" id="IPR011604">
    <property type="entry name" value="PDDEXK-like_dom_sf"/>
</dbReference>
<name>A0A251X5Q5_9GAMM</name>
<keyword evidence="3" id="KW-1185">Reference proteome</keyword>
<sequence length="186" mass="21637">MLLLQVSELLAEAEALNVHGLMFQHIALCETRAWLHYYRIDCAHLNRHIQAGILLHETAYEGEASQPFWGFGIHPDCLDNDKREVSEVKKSKSHESASIAQLRFYLAVLVHTTQQEWSGVLRYPKSRRIKRIVFDVDAQTAFIQDFERIKQVIACFSPPAKIEQPLCQNCSYRIVCWQKSTEDWDY</sequence>
<dbReference type="RefSeq" id="WP_086488523.1">
    <property type="nucleotide sequence ID" value="NZ_MSLT01000018.1"/>
</dbReference>
<comment type="caution">
    <text evidence="2">The sequence shown here is derived from an EMBL/GenBank/DDBJ whole genome shotgun (WGS) entry which is preliminary data.</text>
</comment>
<dbReference type="AlphaFoldDB" id="A0A251X5Q5"/>
<dbReference type="OrthoDB" id="9794720at2"/>
<evidence type="ECO:0000259" key="1">
    <source>
        <dbReference type="Pfam" id="PF01930"/>
    </source>
</evidence>
<gene>
    <name evidence="2" type="ORF">TPSD3_10515</name>
</gene>
<protein>
    <recommendedName>
        <fullName evidence="1">DUF83 domain-containing protein</fullName>
    </recommendedName>
</protein>
<dbReference type="EMBL" id="MSLT01000018">
    <property type="protein sequence ID" value="OUD13075.1"/>
    <property type="molecule type" value="Genomic_DNA"/>
</dbReference>
<reference evidence="2 3" key="1">
    <citation type="submission" date="2016-12" db="EMBL/GenBank/DDBJ databases">
        <title>Thioflexothrix psekupsii D3 genome sequencing and assembly.</title>
        <authorList>
            <person name="Fomenkov A."/>
            <person name="Vincze T."/>
            <person name="Grabovich M."/>
            <person name="Anton B.P."/>
            <person name="Dubinina G."/>
            <person name="Orlova M."/>
            <person name="Belousova E."/>
            <person name="Roberts R.J."/>
        </authorList>
    </citation>
    <scope>NUCLEOTIDE SEQUENCE [LARGE SCALE GENOMIC DNA]</scope>
    <source>
        <strain evidence="2">D3</strain>
    </source>
</reference>
<dbReference type="Pfam" id="PF01930">
    <property type="entry name" value="Cas_Cas4"/>
    <property type="match status" value="1"/>
</dbReference>
<accession>A0A251X5Q5</accession>
<organism evidence="2 3">
    <name type="scientific">Thioflexithrix psekupsensis</name>
    <dbReference type="NCBI Taxonomy" id="1570016"/>
    <lineage>
        <taxon>Bacteria</taxon>
        <taxon>Pseudomonadati</taxon>
        <taxon>Pseudomonadota</taxon>
        <taxon>Gammaproteobacteria</taxon>
        <taxon>Thiotrichales</taxon>
        <taxon>Thioflexithrix</taxon>
    </lineage>
</organism>